<dbReference type="Proteomes" id="UP001178507">
    <property type="component" value="Unassembled WGS sequence"/>
</dbReference>
<dbReference type="EMBL" id="CAUJNA010001079">
    <property type="protein sequence ID" value="CAJ1384083.1"/>
    <property type="molecule type" value="Genomic_DNA"/>
</dbReference>
<feature type="region of interest" description="Disordered" evidence="2">
    <location>
        <begin position="200"/>
        <end position="275"/>
    </location>
</feature>
<dbReference type="AlphaFoldDB" id="A0AA36IC66"/>
<name>A0AA36IC66_9DINO</name>
<keyword evidence="4" id="KW-1185">Reference proteome</keyword>
<keyword evidence="1" id="KW-0175">Coiled coil</keyword>
<proteinExistence type="predicted"/>
<organism evidence="3 4">
    <name type="scientific">Effrenium voratum</name>
    <dbReference type="NCBI Taxonomy" id="2562239"/>
    <lineage>
        <taxon>Eukaryota</taxon>
        <taxon>Sar</taxon>
        <taxon>Alveolata</taxon>
        <taxon>Dinophyceae</taxon>
        <taxon>Suessiales</taxon>
        <taxon>Symbiodiniaceae</taxon>
        <taxon>Effrenium</taxon>
    </lineage>
</organism>
<gene>
    <name evidence="3" type="ORF">EVOR1521_LOCUS11017</name>
</gene>
<protein>
    <submittedName>
        <fullName evidence="3">Uncharacterized protein</fullName>
    </submittedName>
</protein>
<evidence type="ECO:0000256" key="1">
    <source>
        <dbReference type="SAM" id="Coils"/>
    </source>
</evidence>
<reference evidence="3" key="1">
    <citation type="submission" date="2023-08" db="EMBL/GenBank/DDBJ databases">
        <authorList>
            <person name="Chen Y."/>
            <person name="Shah S."/>
            <person name="Dougan E. K."/>
            <person name="Thang M."/>
            <person name="Chan C."/>
        </authorList>
    </citation>
    <scope>NUCLEOTIDE SEQUENCE</scope>
</reference>
<feature type="compositionally biased region" description="Pro residues" evidence="2">
    <location>
        <begin position="252"/>
        <end position="268"/>
    </location>
</feature>
<feature type="coiled-coil region" evidence="1">
    <location>
        <begin position="100"/>
        <end position="182"/>
    </location>
</feature>
<evidence type="ECO:0000256" key="2">
    <source>
        <dbReference type="SAM" id="MobiDB-lite"/>
    </source>
</evidence>
<accession>A0AA36IC66</accession>
<comment type="caution">
    <text evidence="3">The sequence shown here is derived from an EMBL/GenBank/DDBJ whole genome shotgun (WGS) entry which is preliminary data.</text>
</comment>
<evidence type="ECO:0000313" key="4">
    <source>
        <dbReference type="Proteomes" id="UP001178507"/>
    </source>
</evidence>
<sequence length="275" mass="30520">MAASLIARCQADILRLETNALHDISVSQKLASLLRLRAQEPSPQSEASPPALPDTAQMIAYWDSLGCEESARVRESSNEGQEQNQFLAAKQLIPALARDNTILESNLRDYELALQAALEELFRVRADAIELGSLMHQVASINQILRQEHQAQQELQEEQSRLEQRQEQLVSLLQEAAAAEDDERGAALIKALAQENSNLRSMLFPSNGPDITDSPRKALSSRASRSSEDRRFASPESPMSPIDFPFRTDDLPLPPLPPLPPMPPPSPPSQHREVR</sequence>
<evidence type="ECO:0000313" key="3">
    <source>
        <dbReference type="EMBL" id="CAJ1384083.1"/>
    </source>
</evidence>